<dbReference type="Proteomes" id="UP000027345">
    <property type="component" value="Unassembled WGS sequence"/>
</dbReference>
<dbReference type="EMBL" id="JMQI01000079">
    <property type="protein sequence ID" value="KDN16597.1"/>
    <property type="molecule type" value="Genomic_DNA"/>
</dbReference>
<gene>
    <name evidence="2" type="ORF">DV20_39440</name>
</gene>
<dbReference type="AlphaFoldDB" id="A0A066TSU0"/>
<dbReference type="RefSeq" id="WP_043788494.1">
    <property type="nucleotide sequence ID" value="NZ_JMQI01000079.1"/>
</dbReference>
<accession>A0A066TSU0</accession>
<keyword evidence="3" id="KW-1185">Reference proteome</keyword>
<feature type="transmembrane region" description="Helical" evidence="1">
    <location>
        <begin position="6"/>
        <end position="24"/>
    </location>
</feature>
<evidence type="ECO:0000256" key="1">
    <source>
        <dbReference type="SAM" id="Phobius"/>
    </source>
</evidence>
<evidence type="ECO:0000313" key="3">
    <source>
        <dbReference type="Proteomes" id="UP000027345"/>
    </source>
</evidence>
<feature type="transmembrane region" description="Helical" evidence="1">
    <location>
        <begin position="44"/>
        <end position="63"/>
    </location>
</feature>
<reference evidence="2 3" key="1">
    <citation type="submission" date="2014-05" db="EMBL/GenBank/DDBJ databases">
        <title>Draft genome sequence of Amycolatopsis rifamycinica DSM 46095.</title>
        <authorList>
            <person name="Lal R."/>
            <person name="Saxena A."/>
            <person name="Kumari R."/>
            <person name="Mukherjee U."/>
            <person name="Singh P."/>
            <person name="Sangwan N."/>
            <person name="Mahato N.K."/>
        </authorList>
    </citation>
    <scope>NUCLEOTIDE SEQUENCE [LARGE SCALE GENOMIC DNA]</scope>
    <source>
        <strain evidence="2 3">DSM 46095</strain>
    </source>
</reference>
<proteinExistence type="predicted"/>
<keyword evidence="1" id="KW-1133">Transmembrane helix</keyword>
<evidence type="ECO:0000313" key="2">
    <source>
        <dbReference type="EMBL" id="KDN16597.1"/>
    </source>
</evidence>
<organism evidence="2 3">
    <name type="scientific">Amycolatopsis rifamycinica</name>
    <dbReference type="NCBI Taxonomy" id="287986"/>
    <lineage>
        <taxon>Bacteria</taxon>
        <taxon>Bacillati</taxon>
        <taxon>Actinomycetota</taxon>
        <taxon>Actinomycetes</taxon>
        <taxon>Pseudonocardiales</taxon>
        <taxon>Pseudonocardiaceae</taxon>
        <taxon>Amycolatopsis</taxon>
    </lineage>
</organism>
<keyword evidence="1" id="KW-0812">Transmembrane</keyword>
<sequence>MSPALSWVSALLAVMLIQNLASTLNLDKLMRKAVKRMKKITKKCVAFVPAAVKLGILHNLMAASS</sequence>
<keyword evidence="1" id="KW-0472">Membrane</keyword>
<name>A0A066TSU0_9PSEU</name>
<protein>
    <submittedName>
        <fullName evidence="2">Uncharacterized protein</fullName>
    </submittedName>
</protein>
<comment type="caution">
    <text evidence="2">The sequence shown here is derived from an EMBL/GenBank/DDBJ whole genome shotgun (WGS) entry which is preliminary data.</text>
</comment>